<reference evidence="3" key="1">
    <citation type="submission" date="2021-03" db="EMBL/GenBank/DDBJ databases">
        <title>Evolutionary innovations through gain and loss of genes in the ectomycorrhizal Boletales.</title>
        <authorList>
            <person name="Wu G."/>
            <person name="Miyauchi S."/>
            <person name="Morin E."/>
            <person name="Yang Z.-L."/>
            <person name="Xu J."/>
            <person name="Martin F.M."/>
        </authorList>
    </citation>
    <scope>NUCLEOTIDE SEQUENCE</scope>
    <source>
        <strain evidence="3">BR01</strain>
    </source>
</reference>
<dbReference type="Proteomes" id="UP000683000">
    <property type="component" value="Unassembled WGS sequence"/>
</dbReference>
<feature type="region of interest" description="Disordered" evidence="1">
    <location>
        <begin position="75"/>
        <end position="102"/>
    </location>
</feature>
<evidence type="ECO:0000259" key="2">
    <source>
        <dbReference type="Pfam" id="PF01926"/>
    </source>
</evidence>
<proteinExistence type="predicted"/>
<accession>A0A8I2YFC8</accession>
<dbReference type="InterPro" id="IPR025662">
    <property type="entry name" value="Sigma_54_int_dom_ATP-bd_1"/>
</dbReference>
<dbReference type="GO" id="GO:0016787">
    <property type="term" value="F:hydrolase activity"/>
    <property type="evidence" value="ECO:0007669"/>
    <property type="project" value="UniProtKB-KW"/>
</dbReference>
<protein>
    <submittedName>
        <fullName evidence="3">P-loop containing nucleoside triphosphate hydrolase protein</fullName>
    </submittedName>
</protein>
<dbReference type="OrthoDB" id="8954335at2759"/>
<name>A0A8I2YFC8_9AGAM</name>
<keyword evidence="4" id="KW-1185">Reference proteome</keyword>
<feature type="domain" description="G" evidence="2">
    <location>
        <begin position="329"/>
        <end position="396"/>
    </location>
</feature>
<dbReference type="SUPFAM" id="SSF52540">
    <property type="entry name" value="P-loop containing nucleoside triphosphate hydrolases"/>
    <property type="match status" value="2"/>
</dbReference>
<dbReference type="InterPro" id="IPR027417">
    <property type="entry name" value="P-loop_NTPase"/>
</dbReference>
<dbReference type="PANTHER" id="PTHR43834">
    <property type="entry name" value="GTPASE DER"/>
    <property type="match status" value="1"/>
</dbReference>
<keyword evidence="3" id="KW-0378">Hydrolase</keyword>
<dbReference type="PROSITE" id="PS00675">
    <property type="entry name" value="SIGMA54_INTERACT_1"/>
    <property type="match status" value="1"/>
</dbReference>
<evidence type="ECO:0000313" key="4">
    <source>
        <dbReference type="Proteomes" id="UP000683000"/>
    </source>
</evidence>
<feature type="domain" description="G" evidence="2">
    <location>
        <begin position="124"/>
        <end position="223"/>
    </location>
</feature>
<dbReference type="InterPro" id="IPR006073">
    <property type="entry name" value="GTP-bd"/>
</dbReference>
<sequence>MTVPPELGVSGSSVHITPWTCVSSTFQGGTTSNIVTISACPTKTPGDPTARGPEIDDIDLRAFVSQGCQFKKHRRARDCNEASTSGNPSSSPSSSLRGGTKDQQQGWIMINLSSSTHLASIRNIVIAGETGVGKSSLINLVTGVESATTANDVRGVTIGTECHYWVNDSQTFRLWDTPGLSEGSFGTVSPKQAQDALRSLLTELTRGDGVHLLVICMRGLPRVTKGMKHTYDTIMRIRDKVNPNVPIVAIITDLEKRSALPDIVPSMDEWWTNNVAALREFNMAFSTHACITTLPDNCHPRMPGRRELCQGLVRRLIVEGVSPKIARNIVIAGEIGVGKSSVINLVLGLDRAFVANDVSPVTTTTSYYDWEAGGQTFRLWDTPGLGEGLHGSGPQKRAQEALRSLFMYLNERGGVHLLIICFRGISKIMTATKRTYDLVMKIRDKFSPATPVVAIITELEGRSTTFDTARSMEDWWATNAGVLSDYEIYLGVASCAESSRATSS</sequence>
<organism evidence="3 4">
    <name type="scientific">Boletus reticuloceps</name>
    <dbReference type="NCBI Taxonomy" id="495285"/>
    <lineage>
        <taxon>Eukaryota</taxon>
        <taxon>Fungi</taxon>
        <taxon>Dikarya</taxon>
        <taxon>Basidiomycota</taxon>
        <taxon>Agaricomycotina</taxon>
        <taxon>Agaricomycetes</taxon>
        <taxon>Agaricomycetidae</taxon>
        <taxon>Boletales</taxon>
        <taxon>Boletineae</taxon>
        <taxon>Boletaceae</taxon>
        <taxon>Boletoideae</taxon>
        <taxon>Boletus</taxon>
    </lineage>
</organism>
<dbReference type="PANTHER" id="PTHR43834:SF6">
    <property type="entry name" value="GTPASE DER"/>
    <property type="match status" value="1"/>
</dbReference>
<gene>
    <name evidence="3" type="ORF">JVT61DRAFT_10681</name>
</gene>
<dbReference type="GO" id="GO:0005525">
    <property type="term" value="F:GTP binding"/>
    <property type="evidence" value="ECO:0007669"/>
    <property type="project" value="InterPro"/>
</dbReference>
<dbReference type="Pfam" id="PF01926">
    <property type="entry name" value="MMR_HSR1"/>
    <property type="match status" value="2"/>
</dbReference>
<dbReference type="CDD" id="cd00882">
    <property type="entry name" value="Ras_like_GTPase"/>
    <property type="match status" value="2"/>
</dbReference>
<dbReference type="AlphaFoldDB" id="A0A8I2YFC8"/>
<dbReference type="Gene3D" id="3.40.50.300">
    <property type="entry name" value="P-loop containing nucleotide triphosphate hydrolases"/>
    <property type="match status" value="2"/>
</dbReference>
<dbReference type="EMBL" id="JAGFBS010000041">
    <property type="protein sequence ID" value="KAG6370969.1"/>
    <property type="molecule type" value="Genomic_DNA"/>
</dbReference>
<comment type="caution">
    <text evidence="3">The sequence shown here is derived from an EMBL/GenBank/DDBJ whole genome shotgun (WGS) entry which is preliminary data.</text>
</comment>
<evidence type="ECO:0000313" key="3">
    <source>
        <dbReference type="EMBL" id="KAG6370969.1"/>
    </source>
</evidence>
<evidence type="ECO:0000256" key="1">
    <source>
        <dbReference type="SAM" id="MobiDB-lite"/>
    </source>
</evidence>
<feature type="compositionally biased region" description="Low complexity" evidence="1">
    <location>
        <begin position="83"/>
        <end position="95"/>
    </location>
</feature>